<dbReference type="EMBL" id="CP017708">
    <property type="protein sequence ID" value="WAN68552.1"/>
    <property type="molecule type" value="Genomic_DNA"/>
</dbReference>
<protein>
    <submittedName>
        <fullName evidence="1">Uncharacterized protein</fullName>
    </submittedName>
</protein>
<reference evidence="1" key="2">
    <citation type="submission" date="2022-10" db="EMBL/GenBank/DDBJ databases">
        <authorList>
            <person name="Ngo T.-E."/>
        </authorList>
    </citation>
    <scope>NUCLEOTIDE SEQUENCE</scope>
    <source>
        <strain evidence="1">JHB</strain>
    </source>
</reference>
<sequence length="40" mass="4814">MRKYSAISRQPSVIGRRPRYLRCRQPSAFSLFYSKVRLTH</sequence>
<evidence type="ECO:0000313" key="1">
    <source>
        <dbReference type="EMBL" id="WAN68552.1"/>
    </source>
</evidence>
<dbReference type="AlphaFoldDB" id="A0A9Q9SS10"/>
<proteinExistence type="predicted"/>
<organism evidence="1">
    <name type="scientific">Moorena producens (strain JHB)</name>
    <dbReference type="NCBI Taxonomy" id="1454205"/>
    <lineage>
        <taxon>Bacteria</taxon>
        <taxon>Bacillati</taxon>
        <taxon>Cyanobacteriota</taxon>
        <taxon>Cyanophyceae</taxon>
        <taxon>Coleofasciculales</taxon>
        <taxon>Coleofasciculaceae</taxon>
        <taxon>Moorena</taxon>
    </lineage>
</organism>
<dbReference type="Proteomes" id="UP000176944">
    <property type="component" value="Chromosome"/>
</dbReference>
<gene>
    <name evidence="1" type="ORF">BJP36_39955</name>
</gene>
<name>A0A9Q9SS10_MOOP1</name>
<accession>A0A9Q9SS10</accession>
<reference evidence="1" key="1">
    <citation type="journal article" date="2017" name="Proc. Natl. Acad. Sci. U.S.A.">
        <title>Comparative genomics uncovers the prolific and distinctive metabolic potential of the cyanobacterial genus Moorea.</title>
        <authorList>
            <person name="Leao T."/>
            <person name="Castelao G."/>
            <person name="Korobeynikov A."/>
            <person name="Monroe E.A."/>
            <person name="Podell S."/>
            <person name="Glukhov E."/>
            <person name="Allen E.E."/>
            <person name="Gerwick W.H."/>
            <person name="Gerwick L."/>
        </authorList>
    </citation>
    <scope>NUCLEOTIDE SEQUENCE</scope>
    <source>
        <strain evidence="1">JHB</strain>
    </source>
</reference>